<accession>A0A7W4IK02</accession>
<proteinExistence type="predicted"/>
<reference evidence="5 6" key="1">
    <citation type="submission" date="2020-04" db="EMBL/GenBank/DDBJ databases">
        <title>Description of novel Gluconacetobacter.</title>
        <authorList>
            <person name="Sombolestani A."/>
        </authorList>
    </citation>
    <scope>NUCLEOTIDE SEQUENCE [LARGE SCALE GENOMIC DNA]</scope>
    <source>
        <strain evidence="4 5">LMG 1728</strain>
        <strain evidence="3 6">LMG 1731</strain>
    </source>
</reference>
<evidence type="ECO:0000313" key="3">
    <source>
        <dbReference type="EMBL" id="MBB2164266.1"/>
    </source>
</evidence>
<keyword evidence="5" id="KW-1185">Reference proteome</keyword>
<dbReference type="Proteomes" id="UP000540490">
    <property type="component" value="Unassembled WGS sequence"/>
</dbReference>
<dbReference type="InterPro" id="IPR040079">
    <property type="entry name" value="Glutathione_S-Trfase"/>
</dbReference>
<dbReference type="InterPro" id="IPR036282">
    <property type="entry name" value="Glutathione-S-Trfase_C_sf"/>
</dbReference>
<dbReference type="InterPro" id="IPR004045">
    <property type="entry name" value="Glutathione_S-Trfase_N"/>
</dbReference>
<dbReference type="SFLD" id="SFLDS00019">
    <property type="entry name" value="Glutathione_Transferase_(cytos"/>
    <property type="match status" value="1"/>
</dbReference>
<gene>
    <name evidence="4" type="ORF">HLH25_06670</name>
    <name evidence="3" type="ORF">HLH26_06860</name>
</gene>
<dbReference type="InterPro" id="IPR036249">
    <property type="entry name" value="Thioredoxin-like_sf"/>
</dbReference>
<evidence type="ECO:0000259" key="2">
    <source>
        <dbReference type="PROSITE" id="PS50405"/>
    </source>
</evidence>
<organism evidence="3 6">
    <name type="scientific">Gluconacetobacter dulcium</name>
    <dbReference type="NCBI Taxonomy" id="2729096"/>
    <lineage>
        <taxon>Bacteria</taxon>
        <taxon>Pseudomonadati</taxon>
        <taxon>Pseudomonadota</taxon>
        <taxon>Alphaproteobacteria</taxon>
        <taxon>Acetobacterales</taxon>
        <taxon>Acetobacteraceae</taxon>
        <taxon>Gluconacetobacter</taxon>
    </lineage>
</organism>
<dbReference type="Gene3D" id="1.20.1050.10">
    <property type="match status" value="1"/>
</dbReference>
<dbReference type="PROSITE" id="PS50405">
    <property type="entry name" value="GST_CTER"/>
    <property type="match status" value="1"/>
</dbReference>
<dbReference type="PANTHER" id="PTHR44051:SF2">
    <property type="entry name" value="HYPOTHETICAL GLUTATHIONE S-TRANSFERASE LIKE PROTEIN"/>
    <property type="match status" value="1"/>
</dbReference>
<dbReference type="EMBL" id="JABEQN010000006">
    <property type="protein sequence ID" value="MBB2193326.1"/>
    <property type="molecule type" value="Genomic_DNA"/>
</dbReference>
<dbReference type="GO" id="GO:0016740">
    <property type="term" value="F:transferase activity"/>
    <property type="evidence" value="ECO:0007669"/>
    <property type="project" value="UniProtKB-KW"/>
</dbReference>
<dbReference type="Gene3D" id="3.40.30.10">
    <property type="entry name" value="Glutaredoxin"/>
    <property type="match status" value="1"/>
</dbReference>
<keyword evidence="3" id="KW-0808">Transferase</keyword>
<comment type="caution">
    <text evidence="3">The sequence shown here is derived from an EMBL/GenBank/DDBJ whole genome shotgun (WGS) entry which is preliminary data.</text>
</comment>
<dbReference type="PROSITE" id="PS50404">
    <property type="entry name" value="GST_NTER"/>
    <property type="match status" value="1"/>
</dbReference>
<sequence>MSALVLYDDELDEDCYRVRLFLSLLGVEARRVVVDVVPGGEQDSAAFRAVSPAGVLPVLRMDGQAVCGAQAVLLALAHGRAEWLPEGAADFARVVHWVQFAGGPLRAALLMRRASLFAGVGDEQSARRRAAVAALRIVEDHLAHRWLDGGQWVVGEGPTVADIALFPTVALCRDWGEEHSAYPALRRWVRAVRALPGFVTMPGIPDYG</sequence>
<dbReference type="Pfam" id="PF13409">
    <property type="entry name" value="GST_N_2"/>
    <property type="match status" value="1"/>
</dbReference>
<feature type="domain" description="GST C-terminal" evidence="2">
    <location>
        <begin position="87"/>
        <end position="208"/>
    </location>
</feature>
<dbReference type="EMBL" id="JABEQO010000006">
    <property type="protein sequence ID" value="MBB2164266.1"/>
    <property type="molecule type" value="Genomic_DNA"/>
</dbReference>
<dbReference type="AlphaFoldDB" id="A0A7W4IK02"/>
<evidence type="ECO:0000259" key="1">
    <source>
        <dbReference type="PROSITE" id="PS50404"/>
    </source>
</evidence>
<dbReference type="SUPFAM" id="SSF52833">
    <property type="entry name" value="Thioredoxin-like"/>
    <property type="match status" value="1"/>
</dbReference>
<dbReference type="InterPro" id="IPR010987">
    <property type="entry name" value="Glutathione-S-Trfase_C-like"/>
</dbReference>
<evidence type="ECO:0000313" key="4">
    <source>
        <dbReference type="EMBL" id="MBB2193326.1"/>
    </source>
</evidence>
<protein>
    <submittedName>
        <fullName evidence="3">Glutathione S-transferase family protein</fullName>
    </submittedName>
</protein>
<dbReference type="Pfam" id="PF13410">
    <property type="entry name" value="GST_C_2"/>
    <property type="match status" value="1"/>
</dbReference>
<dbReference type="SUPFAM" id="SSF47616">
    <property type="entry name" value="GST C-terminal domain-like"/>
    <property type="match status" value="1"/>
</dbReference>
<dbReference type="RefSeq" id="WP_182973337.1">
    <property type="nucleotide sequence ID" value="NZ_JABEQN010000006.1"/>
</dbReference>
<dbReference type="Proteomes" id="UP000561077">
    <property type="component" value="Unassembled WGS sequence"/>
</dbReference>
<feature type="domain" description="GST N-terminal" evidence="1">
    <location>
        <begin position="2"/>
        <end position="84"/>
    </location>
</feature>
<name>A0A7W4IK02_9PROT</name>
<evidence type="ECO:0000313" key="5">
    <source>
        <dbReference type="Proteomes" id="UP000540490"/>
    </source>
</evidence>
<evidence type="ECO:0000313" key="6">
    <source>
        <dbReference type="Proteomes" id="UP000561077"/>
    </source>
</evidence>
<dbReference type="PANTHER" id="PTHR44051">
    <property type="entry name" value="GLUTATHIONE S-TRANSFERASE-RELATED"/>
    <property type="match status" value="1"/>
</dbReference>